<dbReference type="RefSeq" id="WP_013738676.1">
    <property type="nucleotide sequence ID" value="NC_015436.1"/>
</dbReference>
<protein>
    <submittedName>
        <fullName evidence="2">Xylose isomerase domain-containing protein TIM barrel</fullName>
    </submittedName>
</protein>
<proteinExistence type="predicted"/>
<dbReference type="EMBL" id="CP002659">
    <property type="protein sequence ID" value="AEC01280.1"/>
    <property type="molecule type" value="Genomic_DNA"/>
</dbReference>
<dbReference type="OrthoDB" id="9814946at2"/>
<evidence type="ECO:0000313" key="3">
    <source>
        <dbReference type="Proteomes" id="UP000007939"/>
    </source>
</evidence>
<dbReference type="eggNOG" id="COG1082">
    <property type="taxonomic scope" value="Bacteria"/>
</dbReference>
<dbReference type="InterPro" id="IPR036237">
    <property type="entry name" value="Xyl_isomerase-like_sf"/>
</dbReference>
<dbReference type="Proteomes" id="UP000007939">
    <property type="component" value="Chromosome"/>
</dbReference>
<dbReference type="AlphaFoldDB" id="F4GIY5"/>
<feature type="domain" description="Xylose isomerase-like TIM barrel" evidence="1">
    <location>
        <begin position="56"/>
        <end position="278"/>
    </location>
</feature>
<dbReference type="PANTHER" id="PTHR12110">
    <property type="entry name" value="HYDROXYPYRUVATE ISOMERASE"/>
    <property type="match status" value="1"/>
</dbReference>
<reference evidence="3" key="1">
    <citation type="submission" date="2011-04" db="EMBL/GenBank/DDBJ databases">
        <title>The complete genome of Spirochaeta coccoides DSM 17374.</title>
        <authorList>
            <person name="Lucas S."/>
            <person name="Copeland A."/>
            <person name="Lapidus A."/>
            <person name="Bruce D."/>
            <person name="Goodwin L."/>
            <person name="Pitluck S."/>
            <person name="Peters L."/>
            <person name="Kyrpides N."/>
            <person name="Mavromatis K."/>
            <person name="Pagani I."/>
            <person name="Ivanova N."/>
            <person name="Ovchinnikova G."/>
            <person name="Lu M."/>
            <person name="Detter J.C."/>
            <person name="Tapia R."/>
            <person name="Han C."/>
            <person name="Land M."/>
            <person name="Hauser L."/>
            <person name="Markowitz V."/>
            <person name="Cheng J.-F."/>
            <person name="Hugenholtz P."/>
            <person name="Woyke T."/>
            <person name="Wu D."/>
            <person name="Spring S."/>
            <person name="Schroeder M."/>
            <person name="Brambilla E."/>
            <person name="Klenk H.-P."/>
            <person name="Eisen J.A."/>
        </authorList>
    </citation>
    <scope>NUCLEOTIDE SEQUENCE [LARGE SCALE GENOMIC DNA]</scope>
    <source>
        <strain evidence="3">ATCC BAA-1237 / DSM 17374 / SPN1</strain>
    </source>
</reference>
<gene>
    <name evidence="2" type="ordered locus">Spico_0038</name>
</gene>
<dbReference type="InterPro" id="IPR050312">
    <property type="entry name" value="IolE/XylAMocC-like"/>
</dbReference>
<evidence type="ECO:0000259" key="1">
    <source>
        <dbReference type="Pfam" id="PF01261"/>
    </source>
</evidence>
<reference evidence="2 3" key="2">
    <citation type="journal article" date="2012" name="Stand. Genomic Sci.">
        <title>Complete genome sequence of the termite hindgut bacterium Spirochaeta coccoides type strain (SPN1(T)), reclassification in the genus Sphaerochaeta as Sphaerochaeta coccoides comb. nov. and emendations of the family Spirochaetaceae and the genus Sphaerochaeta.</title>
        <authorList>
            <person name="Abt B."/>
            <person name="Han C."/>
            <person name="Scheuner C."/>
            <person name="Lu M."/>
            <person name="Lapidus A."/>
            <person name="Nolan M."/>
            <person name="Lucas S."/>
            <person name="Hammon N."/>
            <person name="Deshpande S."/>
            <person name="Cheng J.F."/>
            <person name="Tapia R."/>
            <person name="Goodwin L.A."/>
            <person name="Pitluck S."/>
            <person name="Liolios K."/>
            <person name="Pagani I."/>
            <person name="Ivanova N."/>
            <person name="Mavromatis K."/>
            <person name="Mikhailova N."/>
            <person name="Huntemann M."/>
            <person name="Pati A."/>
            <person name="Chen A."/>
            <person name="Palaniappan K."/>
            <person name="Land M."/>
            <person name="Hauser L."/>
            <person name="Brambilla E.M."/>
            <person name="Rohde M."/>
            <person name="Spring S."/>
            <person name="Gronow S."/>
            <person name="Goker M."/>
            <person name="Woyke T."/>
            <person name="Bristow J."/>
            <person name="Eisen J.A."/>
            <person name="Markowitz V."/>
            <person name="Hugenholtz P."/>
            <person name="Kyrpides N.C."/>
            <person name="Klenk H.P."/>
            <person name="Detter J.C."/>
        </authorList>
    </citation>
    <scope>NUCLEOTIDE SEQUENCE [LARGE SCALE GENOMIC DNA]</scope>
    <source>
        <strain evidence="3">ATCC BAA-1237 / DSM 17374 / SPN1</strain>
    </source>
</reference>
<dbReference type="HOGENOM" id="CLU_080433_1_0_12"/>
<dbReference type="Gene3D" id="3.20.20.150">
    <property type="entry name" value="Divalent-metal-dependent TIM barrel enzymes"/>
    <property type="match status" value="1"/>
</dbReference>
<keyword evidence="2" id="KW-0413">Isomerase</keyword>
<keyword evidence="3" id="KW-1185">Reference proteome</keyword>
<dbReference type="Pfam" id="PF01261">
    <property type="entry name" value="AP_endonuc_2"/>
    <property type="match status" value="1"/>
</dbReference>
<evidence type="ECO:0000313" key="2">
    <source>
        <dbReference type="EMBL" id="AEC01280.1"/>
    </source>
</evidence>
<organism evidence="2 3">
    <name type="scientific">Parasphaerochaeta coccoides (strain ATCC BAA-1237 / DSM 17374 / SPN1)</name>
    <name type="common">Sphaerochaeta coccoides</name>
    <dbReference type="NCBI Taxonomy" id="760011"/>
    <lineage>
        <taxon>Bacteria</taxon>
        <taxon>Pseudomonadati</taxon>
        <taxon>Spirochaetota</taxon>
        <taxon>Spirochaetia</taxon>
        <taxon>Spirochaetales</taxon>
        <taxon>Sphaerochaetaceae</taxon>
        <taxon>Parasphaerochaeta</taxon>
    </lineage>
</organism>
<dbReference type="SUPFAM" id="SSF51658">
    <property type="entry name" value="Xylose isomerase-like"/>
    <property type="match status" value="1"/>
</dbReference>
<sequence length="293" mass="32782">MSKTPGFRAHDFGSFSTVEELASTVASHLSPSVIQFAFPKVLKNAPSPDSFTEDFALQTSRTLKEHGVSIAVIGCYINPVHPDPEQRELHLSRFERHMRFSRAFGCPVVGTETGSARPDCGYDLRTAEPLYFDTLLRSVERLLTTAERYDAIVALEPVAKVHTICSVERMVHVLEKFPSEHLKVIYDPVNLTPWSGIPERDGSVRAVPTREAQETFFRSAFNAFAHRIVAIHAKDYILDENGVKAGDKSLGTGVMDWELFFSLMDEYHVTAPVLLENQNPMTVDQTIARLCTL</sequence>
<dbReference type="PANTHER" id="PTHR12110:SF21">
    <property type="entry name" value="XYLOSE ISOMERASE-LIKE TIM BARREL DOMAIN-CONTAINING PROTEIN"/>
    <property type="match status" value="1"/>
</dbReference>
<name>F4GIY5_PARC1</name>
<dbReference type="STRING" id="760011.Spico_0038"/>
<dbReference type="InterPro" id="IPR013022">
    <property type="entry name" value="Xyl_isomerase-like_TIM-brl"/>
</dbReference>
<dbReference type="GO" id="GO:0016853">
    <property type="term" value="F:isomerase activity"/>
    <property type="evidence" value="ECO:0007669"/>
    <property type="project" value="UniProtKB-KW"/>
</dbReference>
<dbReference type="KEGG" id="scc:Spico_0038"/>
<accession>F4GIY5</accession>